<dbReference type="RefSeq" id="WP_021641421.1">
    <property type="nucleotide sequence ID" value="NZ_KE992856.1"/>
</dbReference>
<dbReference type="Pfam" id="PF05136">
    <property type="entry name" value="Phage_portal_2"/>
    <property type="match status" value="1"/>
</dbReference>
<organism evidence="2 3">
    <name type="scientific">[Clostridium] symbiosum ATCC 14940</name>
    <dbReference type="NCBI Taxonomy" id="411472"/>
    <lineage>
        <taxon>Bacteria</taxon>
        <taxon>Bacillati</taxon>
        <taxon>Bacillota</taxon>
        <taxon>Clostridia</taxon>
        <taxon>Lachnospirales</taxon>
        <taxon>Lachnospiraceae</taxon>
        <taxon>Otoolea</taxon>
    </lineage>
</organism>
<proteinExistence type="predicted"/>
<evidence type="ECO:0000313" key="3">
    <source>
        <dbReference type="Proteomes" id="UP000016491"/>
    </source>
</evidence>
<evidence type="ECO:0000256" key="1">
    <source>
        <dbReference type="SAM" id="MobiDB-lite"/>
    </source>
</evidence>
<dbReference type="EMBL" id="AWSU01000073">
    <property type="protein sequence ID" value="ERI79391.1"/>
    <property type="molecule type" value="Genomic_DNA"/>
</dbReference>
<name>A0ABC9U261_CLOSY</name>
<comment type="caution">
    <text evidence="2">The sequence shown here is derived from an EMBL/GenBank/DDBJ whole genome shotgun (WGS) entry which is preliminary data.</text>
</comment>
<dbReference type="InterPro" id="IPR006429">
    <property type="entry name" value="Phage_lambda_portal"/>
</dbReference>
<protein>
    <submittedName>
        <fullName evidence="2">Phage portal protein, lambda family</fullName>
    </submittedName>
</protein>
<gene>
    <name evidence="2" type="ORF">CLOSYM_00901</name>
</gene>
<feature type="region of interest" description="Disordered" evidence="1">
    <location>
        <begin position="483"/>
        <end position="502"/>
    </location>
</feature>
<sequence>MKLNVIDRVIGAVSPKAGAERAAWRSQYEAYRGNYDASDTGRLQSQWNTQNLSAEMTDRYERDTVRARARDLERNSDVMNSVLRAFKRNVIGGGLQVRITTGEPELDCELEHMWNQWCRRGNCDVTGQQSFVQIVRMCVQRKVADGGILVVKRYTSQGVLPFQIQVLEVDELDTTQIQPKKQGNKVAGGIEYNRWNRPEGYWIRQYSVDGYTLMKPVYLEAKDVIFYYTRKRPSQVREMSDLSPTLTRIKDMNEFMTAVTIKEKIAACLAVFIKRVNPSGPPGKGREARNGPSVQYEGKRVVPGMIMEMNMGDEAQMLNPTGQGTDATAFIKAQQRMISSANGLSYEATSRDMSETNYASARQSMIEDDLTYDEEKELLIECLLDEVYESFVISCWLKGVISPADFWEKKDRYLSHEWVIKPKRWIDPAKEANANATMLKTGQKTFQQICAENGRDWKKVVDEIEEACSYASEKGFDLMAMITGGPGEKEEEENNGKKANEK</sequence>
<dbReference type="Proteomes" id="UP000016491">
    <property type="component" value="Unassembled WGS sequence"/>
</dbReference>
<dbReference type="AlphaFoldDB" id="A0ABC9U261"/>
<reference evidence="2 3" key="1">
    <citation type="submission" date="2013-07" db="EMBL/GenBank/DDBJ databases">
        <authorList>
            <person name="Weinstock G."/>
            <person name="Sodergren E."/>
            <person name="Wylie T."/>
            <person name="Fulton L."/>
            <person name="Fulton R."/>
            <person name="Fronick C."/>
            <person name="O'Laughlin M."/>
            <person name="Godfrey J."/>
            <person name="Miner T."/>
            <person name="Herter B."/>
            <person name="Appelbaum E."/>
            <person name="Cordes M."/>
            <person name="Lek S."/>
            <person name="Wollam A."/>
            <person name="Pepin K.H."/>
            <person name="Palsikar V.B."/>
            <person name="Mitreva M."/>
            <person name="Wilson R.K."/>
        </authorList>
    </citation>
    <scope>NUCLEOTIDE SEQUENCE [LARGE SCALE GENOMIC DNA]</scope>
    <source>
        <strain evidence="2 3">ATCC 14940</strain>
    </source>
</reference>
<accession>A0ABC9U261</accession>
<evidence type="ECO:0000313" key="2">
    <source>
        <dbReference type="EMBL" id="ERI79391.1"/>
    </source>
</evidence>
<dbReference type="NCBIfam" id="TIGR01539">
    <property type="entry name" value="portal_lambda"/>
    <property type="match status" value="1"/>
</dbReference>